<dbReference type="AlphaFoldDB" id="A0AAD0PW18"/>
<protein>
    <recommendedName>
        <fullName evidence="3">Exonuclease</fullName>
    </recommendedName>
</protein>
<dbReference type="InterPro" id="IPR036397">
    <property type="entry name" value="RNaseH_sf"/>
</dbReference>
<gene>
    <name evidence="1" type="ORF">PLA107_031630</name>
</gene>
<dbReference type="Gene3D" id="3.30.420.10">
    <property type="entry name" value="Ribonuclease H-like superfamily/Ribonuclease H"/>
    <property type="match status" value="1"/>
</dbReference>
<dbReference type="SUPFAM" id="SSF53098">
    <property type="entry name" value="Ribonuclease H-like"/>
    <property type="match status" value="1"/>
</dbReference>
<evidence type="ECO:0008006" key="3">
    <source>
        <dbReference type="Google" id="ProtNLM"/>
    </source>
</evidence>
<proteinExistence type="predicted"/>
<dbReference type="RefSeq" id="WP_005741951.1">
    <property type="nucleotide sequence ID" value="NZ_CP031226.1"/>
</dbReference>
<accession>A0AAD0PW18</accession>
<dbReference type="InterPro" id="IPR012337">
    <property type="entry name" value="RNaseH-like_sf"/>
</dbReference>
<sequence length="167" mass="18856">MATDECPQRLSDRIFVDFEASGIHPDSYPIEIGIVGPDFEFEALIQPVRYWTHWSHDAQDMHGISRDLIESKGMAPSQLCQQLNDRFSGQVLWSDSHYDALWVDILFEAAGIQPEFEIKDIMAEVDVLKLPDYHGGGDDALEHRALSDARNIRACWLAYISSVHPAG</sequence>
<dbReference type="Proteomes" id="UP000006426">
    <property type="component" value="Plasmid pmppla107"/>
</dbReference>
<evidence type="ECO:0000313" key="2">
    <source>
        <dbReference type="Proteomes" id="UP000006426"/>
    </source>
</evidence>
<organism evidence="1 2">
    <name type="scientific">Pseudomonas amygdali pv. lachrymans str. M301315</name>
    <dbReference type="NCBI Taxonomy" id="629260"/>
    <lineage>
        <taxon>Bacteria</taxon>
        <taxon>Pseudomonadati</taxon>
        <taxon>Pseudomonadota</taxon>
        <taxon>Gammaproteobacteria</taxon>
        <taxon>Pseudomonadales</taxon>
        <taxon>Pseudomonadaceae</taxon>
        <taxon>Pseudomonas</taxon>
        <taxon>Pseudomonas amygdali</taxon>
    </lineage>
</organism>
<dbReference type="GO" id="GO:0003676">
    <property type="term" value="F:nucleic acid binding"/>
    <property type="evidence" value="ECO:0007669"/>
    <property type="project" value="InterPro"/>
</dbReference>
<reference evidence="1 2" key="1">
    <citation type="journal article" date="2011" name="PLoS Pathog.">
        <title>Dynamic evolution of pathogenicity revealed by sequencing and comparative genomics of 19 Pseudomonas syringae isolates.</title>
        <authorList>
            <person name="Baltrus D.A."/>
            <person name="Nishimura M.T."/>
            <person name="Romanchuk A."/>
            <person name="Chang J.H."/>
            <person name="Mukhtar M.S."/>
            <person name="Cherkis K."/>
            <person name="Roach J."/>
            <person name="Grant S.R."/>
            <person name="Jones C.D."/>
            <person name="Dangl J.L."/>
        </authorList>
    </citation>
    <scope>NUCLEOTIDE SEQUENCE [LARGE SCALE GENOMIC DNA]</scope>
    <source>
        <strain evidence="1 2">M301315</strain>
    </source>
</reference>
<geneLocation type="plasmid" evidence="2">
    <name>pmppla107</name>
</geneLocation>
<evidence type="ECO:0000313" key="1">
    <source>
        <dbReference type="EMBL" id="AXH59776.1"/>
    </source>
</evidence>
<dbReference type="GeneID" id="39474261"/>
<keyword evidence="1" id="KW-0614">Plasmid</keyword>
<name>A0AAD0PW18_PSEAV</name>
<dbReference type="EMBL" id="CP031226">
    <property type="protein sequence ID" value="AXH59776.1"/>
    <property type="molecule type" value="Genomic_DNA"/>
</dbReference>